<dbReference type="PROSITE" id="PS51782">
    <property type="entry name" value="LYSM"/>
    <property type="match status" value="2"/>
</dbReference>
<comment type="caution">
    <text evidence="4">The sequence shown here is derived from an EMBL/GenBank/DDBJ whole genome shotgun (WGS) entry which is preliminary data.</text>
</comment>
<keyword evidence="5" id="KW-1185">Reference proteome</keyword>
<dbReference type="SUPFAM" id="SSF54106">
    <property type="entry name" value="LysM domain"/>
    <property type="match status" value="2"/>
</dbReference>
<reference evidence="4" key="1">
    <citation type="submission" date="2022-09" db="EMBL/GenBank/DDBJ databases">
        <authorList>
            <person name="Yuan C."/>
            <person name="Ke Z."/>
        </authorList>
    </citation>
    <scope>NUCLEOTIDE SEQUENCE</scope>
    <source>
        <strain evidence="4">LB-8</strain>
    </source>
</reference>
<feature type="domain" description="LysM" evidence="3">
    <location>
        <begin position="34"/>
        <end position="78"/>
    </location>
</feature>
<feature type="region of interest" description="Disordered" evidence="1">
    <location>
        <begin position="152"/>
        <end position="215"/>
    </location>
</feature>
<feature type="domain" description="LysM" evidence="3">
    <location>
        <begin position="95"/>
        <end position="139"/>
    </location>
</feature>
<protein>
    <submittedName>
        <fullName evidence="4">LysM peptidoglycan-binding domain-containing protein</fullName>
    </submittedName>
</protein>
<dbReference type="InterPro" id="IPR018392">
    <property type="entry name" value="LysM"/>
</dbReference>
<dbReference type="EMBL" id="JAOTIF010000013">
    <property type="protein sequence ID" value="MCU7550573.1"/>
    <property type="molecule type" value="Genomic_DNA"/>
</dbReference>
<feature type="signal peptide" evidence="2">
    <location>
        <begin position="1"/>
        <end position="19"/>
    </location>
</feature>
<evidence type="ECO:0000256" key="1">
    <source>
        <dbReference type="SAM" id="MobiDB-lite"/>
    </source>
</evidence>
<keyword evidence="2" id="KW-0732">Signal</keyword>
<evidence type="ECO:0000256" key="2">
    <source>
        <dbReference type="SAM" id="SignalP"/>
    </source>
</evidence>
<proteinExistence type="predicted"/>
<dbReference type="InterPro" id="IPR036779">
    <property type="entry name" value="LysM_dom_sf"/>
</dbReference>
<reference evidence="4" key="2">
    <citation type="submission" date="2023-04" db="EMBL/GenBank/DDBJ databases">
        <title>Paracnuella aquatica gen. nov., sp. nov., a member of the family Chitinophagaceae isolated from a hot spring.</title>
        <authorList>
            <person name="Wang C."/>
        </authorList>
    </citation>
    <scope>NUCLEOTIDE SEQUENCE</scope>
    <source>
        <strain evidence="4">LB-8</strain>
    </source>
</reference>
<dbReference type="Pfam" id="PF01476">
    <property type="entry name" value="LysM"/>
    <property type="match status" value="2"/>
</dbReference>
<dbReference type="Proteomes" id="UP001155483">
    <property type="component" value="Unassembled WGS sequence"/>
</dbReference>
<evidence type="ECO:0000313" key="4">
    <source>
        <dbReference type="EMBL" id="MCU7550573.1"/>
    </source>
</evidence>
<gene>
    <name evidence="4" type="ORF">OCK74_15750</name>
</gene>
<sequence length="320" mass="34716">MKKTLLLLILTIFSYCGFAQNGLLVHSNEKGMYVMHTVNAKENFYSIGRLYAISPKDIAAFNGFDMANGLSIGQSIMIPLNATNFSQTDEKGTPVYYEVGDKEGLYRVSLKNNKVLMANLRKWNHLTSDNISPGQKLIVGYLQASGVPTTNVAASNPAPAPATTQPVATKTDVKVEPTQPQSQPVTEQKKAEPVSNQRAPEKQPAAPSTPQVAMGGAGYFKTQFEQQSKAANNEKSATASIFKTSSGWQDGKYYALMDNVEPGTIIRITNPTNNKAVYAKVLGEMSGIRQNQGLEVRISNAAASALDISDPNKFIVKVNY</sequence>
<dbReference type="RefSeq" id="WP_279298013.1">
    <property type="nucleotide sequence ID" value="NZ_JAOTIF010000013.1"/>
</dbReference>
<evidence type="ECO:0000259" key="3">
    <source>
        <dbReference type="PROSITE" id="PS51782"/>
    </source>
</evidence>
<dbReference type="CDD" id="cd00118">
    <property type="entry name" value="LysM"/>
    <property type="match status" value="1"/>
</dbReference>
<feature type="chain" id="PRO_5040813950" evidence="2">
    <location>
        <begin position="20"/>
        <end position="320"/>
    </location>
</feature>
<accession>A0A9X2XP70</accession>
<organism evidence="4 5">
    <name type="scientific">Paraflavisolibacter caeni</name>
    <dbReference type="NCBI Taxonomy" id="2982496"/>
    <lineage>
        <taxon>Bacteria</taxon>
        <taxon>Pseudomonadati</taxon>
        <taxon>Bacteroidota</taxon>
        <taxon>Chitinophagia</taxon>
        <taxon>Chitinophagales</taxon>
        <taxon>Chitinophagaceae</taxon>
        <taxon>Paraflavisolibacter</taxon>
    </lineage>
</organism>
<dbReference type="Gene3D" id="3.10.350.10">
    <property type="entry name" value="LysM domain"/>
    <property type="match status" value="2"/>
</dbReference>
<evidence type="ECO:0000313" key="5">
    <source>
        <dbReference type="Proteomes" id="UP001155483"/>
    </source>
</evidence>
<name>A0A9X2XP70_9BACT</name>
<feature type="compositionally biased region" description="Low complexity" evidence="1">
    <location>
        <begin position="152"/>
        <end position="170"/>
    </location>
</feature>
<dbReference type="AlphaFoldDB" id="A0A9X2XP70"/>
<dbReference type="SMART" id="SM00257">
    <property type="entry name" value="LysM"/>
    <property type="match status" value="2"/>
</dbReference>